<evidence type="ECO:0000256" key="4">
    <source>
        <dbReference type="ARBA" id="ARBA00023136"/>
    </source>
</evidence>
<feature type="transmembrane region" description="Helical" evidence="5">
    <location>
        <begin position="51"/>
        <end position="71"/>
    </location>
</feature>
<keyword evidence="4 5" id="KW-0472">Membrane</keyword>
<dbReference type="InterPro" id="IPR050186">
    <property type="entry name" value="TPT_transporter"/>
</dbReference>
<feature type="transmembrane region" description="Helical" evidence="5">
    <location>
        <begin position="121"/>
        <end position="140"/>
    </location>
</feature>
<protein>
    <submittedName>
        <fullName evidence="7">EOG090X081X</fullName>
    </submittedName>
</protein>
<proteinExistence type="evidence at transcript level"/>
<feature type="transmembrane region" description="Helical" evidence="5">
    <location>
        <begin position="170"/>
        <end position="194"/>
    </location>
</feature>
<evidence type="ECO:0000256" key="5">
    <source>
        <dbReference type="SAM" id="Phobius"/>
    </source>
</evidence>
<organism evidence="7">
    <name type="scientific">Megafenestra aurita</name>
    <dbReference type="NCBI Taxonomy" id="2291010"/>
    <lineage>
        <taxon>Eukaryota</taxon>
        <taxon>Metazoa</taxon>
        <taxon>Ecdysozoa</taxon>
        <taxon>Arthropoda</taxon>
        <taxon>Crustacea</taxon>
        <taxon>Branchiopoda</taxon>
        <taxon>Diplostraca</taxon>
        <taxon>Cladocera</taxon>
        <taxon>Anomopoda</taxon>
        <taxon>Daphniidae</taxon>
        <taxon>Megafenestra</taxon>
    </lineage>
</organism>
<feature type="transmembrane region" description="Helical" evidence="5">
    <location>
        <begin position="18"/>
        <end position="39"/>
    </location>
</feature>
<dbReference type="InterPro" id="IPR004853">
    <property type="entry name" value="Sugar_P_trans_dom"/>
</dbReference>
<evidence type="ECO:0000256" key="1">
    <source>
        <dbReference type="ARBA" id="ARBA00004141"/>
    </source>
</evidence>
<feature type="transmembrane region" description="Helical" evidence="5">
    <location>
        <begin position="147"/>
        <end position="164"/>
    </location>
</feature>
<evidence type="ECO:0000256" key="2">
    <source>
        <dbReference type="ARBA" id="ARBA00022692"/>
    </source>
</evidence>
<reference evidence="7" key="1">
    <citation type="submission" date="2018-08" db="EMBL/GenBank/DDBJ databases">
        <authorList>
            <person name="Cornetti L."/>
        </authorList>
    </citation>
    <scope>NUCLEOTIDE SEQUENCE</scope>
    <source>
        <strain evidence="7">CH-H-2</strain>
    </source>
</reference>
<dbReference type="GO" id="GO:0016020">
    <property type="term" value="C:membrane"/>
    <property type="evidence" value="ECO:0007669"/>
    <property type="project" value="UniProtKB-SubCell"/>
</dbReference>
<feature type="transmembrane region" description="Helical" evidence="5">
    <location>
        <begin position="300"/>
        <end position="319"/>
    </location>
</feature>
<keyword evidence="2 5" id="KW-0812">Transmembrane</keyword>
<evidence type="ECO:0000259" key="6">
    <source>
        <dbReference type="Pfam" id="PF03151"/>
    </source>
</evidence>
<feature type="transmembrane region" description="Helical" evidence="5">
    <location>
        <begin position="245"/>
        <end position="265"/>
    </location>
</feature>
<dbReference type="InterPro" id="IPR037185">
    <property type="entry name" value="EmrE-like"/>
</dbReference>
<dbReference type="AlphaFoldDB" id="A0A4Y7NIP0"/>
<accession>A0A4Y7NIP0</accession>
<dbReference type="SUPFAM" id="SSF103481">
    <property type="entry name" value="Multidrug resistance efflux transporter EmrE"/>
    <property type="match status" value="1"/>
</dbReference>
<feature type="transmembrane region" description="Helical" evidence="5">
    <location>
        <begin position="206"/>
        <end position="225"/>
    </location>
</feature>
<feature type="domain" description="Sugar phosphate transporter" evidence="6">
    <location>
        <begin position="17"/>
        <end position="286"/>
    </location>
</feature>
<gene>
    <name evidence="7" type="primary">EOG090X081X</name>
</gene>
<keyword evidence="3 5" id="KW-1133">Transmembrane helix</keyword>
<sequence>MDTKLDTDESLFKKYLRILFVVTAYWAVSISLVFINKALLSGSTNGSTVDAPLFVTWFQCVVTVGICVVLATGGKLFPQLGKFPELKLDVQVMLKVLPLSLVFVAMISFNNLCLKYVGVAFYYIGRSLTTVFNVLMTWILLGERTSFSALVCCAIIVGGFWLGVDQEGVAGSLSISGTIFGVLASLFVSLNSIYTKKVLPFVDQSIWLLGYYNNLNACFLFLPLMLLNGELSTLMTFEGYTNITFWTMMVAGGVFGFAIGYVTGLQIQVTSPLTHNISGTAKACAQTVLATYWYSEVKPFLWWISNWVVLFGSAAYTRVRQQEMERHHKAKVTNP</sequence>
<feature type="transmembrane region" description="Helical" evidence="5">
    <location>
        <begin position="92"/>
        <end position="109"/>
    </location>
</feature>
<dbReference type="PANTHER" id="PTHR11132">
    <property type="entry name" value="SOLUTE CARRIER FAMILY 35"/>
    <property type="match status" value="1"/>
</dbReference>
<dbReference type="Pfam" id="PF03151">
    <property type="entry name" value="TPT"/>
    <property type="match status" value="1"/>
</dbReference>
<evidence type="ECO:0000313" key="7">
    <source>
        <dbReference type="EMBL" id="SVE92457.1"/>
    </source>
</evidence>
<name>A0A4Y7NIP0_9CRUS</name>
<comment type="subcellular location">
    <subcellularLocation>
        <location evidence="1">Membrane</location>
        <topology evidence="1">Multi-pass membrane protein</topology>
    </subcellularLocation>
</comment>
<dbReference type="EMBL" id="LR022838">
    <property type="protein sequence ID" value="SVE92457.1"/>
    <property type="molecule type" value="mRNA"/>
</dbReference>
<evidence type="ECO:0000256" key="3">
    <source>
        <dbReference type="ARBA" id="ARBA00022989"/>
    </source>
</evidence>